<accession>A0AAV4DE83</accession>
<evidence type="ECO:0000313" key="2">
    <source>
        <dbReference type="Proteomes" id="UP000735302"/>
    </source>
</evidence>
<keyword evidence="2" id="KW-1185">Reference proteome</keyword>
<evidence type="ECO:0000313" key="1">
    <source>
        <dbReference type="EMBL" id="GFO42504.1"/>
    </source>
</evidence>
<dbReference type="AlphaFoldDB" id="A0AAV4DE83"/>
<gene>
    <name evidence="1" type="ORF">PoB_006900900</name>
</gene>
<sequence length="105" mass="12052">MERKIDLKHSHAHNCSVMARQRTHESRGSLANQRRCAACEWAEPLWVFPGRMRSTMWRGQAVSWPRALFIIICPCARRTESHRDALLCAVWGANVCTCVVRDGVF</sequence>
<dbReference type="EMBL" id="BLXT01007807">
    <property type="protein sequence ID" value="GFO42504.1"/>
    <property type="molecule type" value="Genomic_DNA"/>
</dbReference>
<dbReference type="Proteomes" id="UP000735302">
    <property type="component" value="Unassembled WGS sequence"/>
</dbReference>
<organism evidence="1 2">
    <name type="scientific">Plakobranchus ocellatus</name>
    <dbReference type="NCBI Taxonomy" id="259542"/>
    <lineage>
        <taxon>Eukaryota</taxon>
        <taxon>Metazoa</taxon>
        <taxon>Spiralia</taxon>
        <taxon>Lophotrochozoa</taxon>
        <taxon>Mollusca</taxon>
        <taxon>Gastropoda</taxon>
        <taxon>Heterobranchia</taxon>
        <taxon>Euthyneura</taxon>
        <taxon>Panpulmonata</taxon>
        <taxon>Sacoglossa</taxon>
        <taxon>Placobranchoidea</taxon>
        <taxon>Plakobranchidae</taxon>
        <taxon>Plakobranchus</taxon>
    </lineage>
</organism>
<reference evidence="1 2" key="1">
    <citation type="journal article" date="2021" name="Elife">
        <title>Chloroplast acquisition without the gene transfer in kleptoplastic sea slugs, Plakobranchus ocellatus.</title>
        <authorList>
            <person name="Maeda T."/>
            <person name="Takahashi S."/>
            <person name="Yoshida T."/>
            <person name="Shimamura S."/>
            <person name="Takaki Y."/>
            <person name="Nagai Y."/>
            <person name="Toyoda A."/>
            <person name="Suzuki Y."/>
            <person name="Arimoto A."/>
            <person name="Ishii H."/>
            <person name="Satoh N."/>
            <person name="Nishiyama T."/>
            <person name="Hasebe M."/>
            <person name="Maruyama T."/>
            <person name="Minagawa J."/>
            <person name="Obokata J."/>
            <person name="Shigenobu S."/>
        </authorList>
    </citation>
    <scope>NUCLEOTIDE SEQUENCE [LARGE SCALE GENOMIC DNA]</scope>
</reference>
<proteinExistence type="predicted"/>
<name>A0AAV4DE83_9GAST</name>
<comment type="caution">
    <text evidence="1">The sequence shown here is derived from an EMBL/GenBank/DDBJ whole genome shotgun (WGS) entry which is preliminary data.</text>
</comment>
<protein>
    <submittedName>
        <fullName evidence="1">Uncharacterized protein</fullName>
    </submittedName>
</protein>